<evidence type="ECO:0000256" key="2">
    <source>
        <dbReference type="ARBA" id="ARBA00023239"/>
    </source>
</evidence>
<accession>A0A9D1RI94</accession>
<evidence type="ECO:0000313" key="8">
    <source>
        <dbReference type="Proteomes" id="UP000824267"/>
    </source>
</evidence>
<dbReference type="EMBL" id="DXGG01000152">
    <property type="protein sequence ID" value="HIW87578.1"/>
    <property type="molecule type" value="Genomic_DNA"/>
</dbReference>
<dbReference type="InterPro" id="IPR007730">
    <property type="entry name" value="SPOR-like_dom"/>
</dbReference>
<keyword evidence="2 4" id="KW-0456">Lyase</keyword>
<evidence type="ECO:0000259" key="6">
    <source>
        <dbReference type="PROSITE" id="PS51724"/>
    </source>
</evidence>
<dbReference type="Proteomes" id="UP000824267">
    <property type="component" value="Unassembled WGS sequence"/>
</dbReference>
<dbReference type="HAMAP" id="MF_02071">
    <property type="entry name" value="RlpA"/>
    <property type="match status" value="1"/>
</dbReference>
<evidence type="ECO:0000256" key="3">
    <source>
        <dbReference type="ARBA" id="ARBA00023316"/>
    </source>
</evidence>
<dbReference type="GO" id="GO:0000270">
    <property type="term" value="P:peptidoglycan metabolic process"/>
    <property type="evidence" value="ECO:0007669"/>
    <property type="project" value="UniProtKB-UniRule"/>
</dbReference>
<comment type="caution">
    <text evidence="7">The sequence shown here is derived from an EMBL/GenBank/DDBJ whole genome shotgun (WGS) entry which is preliminary data.</text>
</comment>
<dbReference type="GO" id="GO:0008932">
    <property type="term" value="F:lytic endotransglycosylase activity"/>
    <property type="evidence" value="ECO:0007669"/>
    <property type="project" value="UniProtKB-UniRule"/>
</dbReference>
<dbReference type="PROSITE" id="PS51724">
    <property type="entry name" value="SPOR"/>
    <property type="match status" value="1"/>
</dbReference>
<protein>
    <recommendedName>
        <fullName evidence="4">Probable endolytic peptidoglycan transglycosylase RlpA</fullName>
        <ecNumber evidence="4">4.2.2.-</ecNumber>
    </recommendedName>
</protein>
<evidence type="ECO:0000313" key="7">
    <source>
        <dbReference type="EMBL" id="HIW87578.1"/>
    </source>
</evidence>
<dbReference type="PANTHER" id="PTHR34183:SF8">
    <property type="entry name" value="ENDOLYTIC PEPTIDOGLYCAN TRANSGLYCOSYLASE RLPA-RELATED"/>
    <property type="match status" value="1"/>
</dbReference>
<evidence type="ECO:0000256" key="5">
    <source>
        <dbReference type="RuleBase" id="RU003495"/>
    </source>
</evidence>
<gene>
    <name evidence="4" type="primary">rlpA</name>
    <name evidence="7" type="ORF">IAC47_04800</name>
</gene>
<dbReference type="SUPFAM" id="SSF110997">
    <property type="entry name" value="Sporulation related repeat"/>
    <property type="match status" value="1"/>
</dbReference>
<dbReference type="InterPro" id="IPR036908">
    <property type="entry name" value="RlpA-like_sf"/>
</dbReference>
<comment type="function">
    <text evidence="4">Lytic transglycosylase with a strong preference for naked glycan strands that lack stem peptides.</text>
</comment>
<dbReference type="EC" id="4.2.2.-" evidence="4"/>
<keyword evidence="3 4" id="KW-0961">Cell wall biogenesis/degradation</keyword>
<reference evidence="7" key="1">
    <citation type="journal article" date="2021" name="PeerJ">
        <title>Extensive microbial diversity within the chicken gut microbiome revealed by metagenomics and culture.</title>
        <authorList>
            <person name="Gilroy R."/>
            <person name="Ravi A."/>
            <person name="Getino M."/>
            <person name="Pursley I."/>
            <person name="Horton D.L."/>
            <person name="Alikhan N.F."/>
            <person name="Baker D."/>
            <person name="Gharbi K."/>
            <person name="Hall N."/>
            <person name="Watson M."/>
            <person name="Adriaenssens E.M."/>
            <person name="Foster-Nyarko E."/>
            <person name="Jarju S."/>
            <person name="Secka A."/>
            <person name="Antonio M."/>
            <person name="Oren A."/>
            <person name="Chaudhuri R.R."/>
            <person name="La Ragione R."/>
            <person name="Hildebrand F."/>
            <person name="Pallen M.J."/>
        </authorList>
    </citation>
    <scope>NUCLEOTIDE SEQUENCE</scope>
    <source>
        <strain evidence="7">Gambia16-930</strain>
    </source>
</reference>
<proteinExistence type="inferred from homology"/>
<name>A0A9D1RI94_9BACT</name>
<dbReference type="InterPro" id="IPR012997">
    <property type="entry name" value="RplA"/>
</dbReference>
<sequence>MYLFLCVVFLLTWSEGFSQESSKAKDKGFVCNATYYHNRFENRKTSSGEIFSQKKYTAAHKTLPLNTLVRVTHLENGRSVLLKVNDRCPKSGVIDLSLLAAKRILLHREGTAKVRVEILGNEYFDLWEKQDELFEMFDRVEMNDSVRNRYLDSLIFAHDNKYERTFLFAYYIRLATASDREEAKAIIHQLPKDYQKLSKAVKVYNEKFYYINIGPFISKKAAESMIDKLKERYPLAHVIKKKEK</sequence>
<feature type="domain" description="SPOR" evidence="6">
    <location>
        <begin position="164"/>
        <end position="242"/>
    </location>
</feature>
<dbReference type="PANTHER" id="PTHR34183">
    <property type="entry name" value="ENDOLYTIC PEPTIDOGLYCAN TRANSGLYCOSYLASE RLPA"/>
    <property type="match status" value="1"/>
</dbReference>
<evidence type="ECO:0000256" key="4">
    <source>
        <dbReference type="HAMAP-Rule" id="MF_02071"/>
    </source>
</evidence>
<comment type="similarity">
    <text evidence="4 5">Belongs to the RlpA family.</text>
</comment>
<evidence type="ECO:0000256" key="1">
    <source>
        <dbReference type="ARBA" id="ARBA00022729"/>
    </source>
</evidence>
<dbReference type="GO" id="GO:0042834">
    <property type="term" value="F:peptidoglycan binding"/>
    <property type="evidence" value="ECO:0007669"/>
    <property type="project" value="InterPro"/>
</dbReference>
<dbReference type="InterPro" id="IPR036680">
    <property type="entry name" value="SPOR-like_sf"/>
</dbReference>
<keyword evidence="1" id="KW-0732">Signal</keyword>
<dbReference type="NCBIfam" id="TIGR00413">
    <property type="entry name" value="rlpA"/>
    <property type="match status" value="1"/>
</dbReference>
<organism evidence="7 8">
    <name type="scientific">Candidatus Onthomorpha intestinigallinarum</name>
    <dbReference type="NCBI Taxonomy" id="2840880"/>
    <lineage>
        <taxon>Bacteria</taxon>
        <taxon>Pseudomonadati</taxon>
        <taxon>Bacteroidota</taxon>
        <taxon>Bacteroidia</taxon>
        <taxon>Bacteroidales</taxon>
        <taxon>Candidatus Onthomorpha</taxon>
    </lineage>
</organism>
<dbReference type="Pfam" id="PF03330">
    <property type="entry name" value="DPBB_1"/>
    <property type="match status" value="1"/>
</dbReference>
<dbReference type="Pfam" id="PF05036">
    <property type="entry name" value="SPOR"/>
    <property type="match status" value="1"/>
</dbReference>
<dbReference type="AlphaFoldDB" id="A0A9D1RI94"/>
<dbReference type="Gene3D" id="3.30.70.1070">
    <property type="entry name" value="Sporulation related repeat"/>
    <property type="match status" value="1"/>
</dbReference>
<dbReference type="GO" id="GO:0071555">
    <property type="term" value="P:cell wall organization"/>
    <property type="evidence" value="ECO:0007669"/>
    <property type="project" value="UniProtKB-KW"/>
</dbReference>
<dbReference type="CDD" id="cd22268">
    <property type="entry name" value="DPBB_RlpA-like"/>
    <property type="match status" value="1"/>
</dbReference>
<dbReference type="InterPro" id="IPR034718">
    <property type="entry name" value="RlpA"/>
</dbReference>
<dbReference type="Gene3D" id="2.40.40.10">
    <property type="entry name" value="RlpA-like domain"/>
    <property type="match status" value="1"/>
</dbReference>
<dbReference type="SUPFAM" id="SSF50685">
    <property type="entry name" value="Barwin-like endoglucanases"/>
    <property type="match status" value="1"/>
</dbReference>
<reference evidence="7" key="2">
    <citation type="submission" date="2021-04" db="EMBL/GenBank/DDBJ databases">
        <authorList>
            <person name="Gilroy R."/>
        </authorList>
    </citation>
    <scope>NUCLEOTIDE SEQUENCE</scope>
    <source>
        <strain evidence="7">Gambia16-930</strain>
    </source>
</reference>
<dbReference type="InterPro" id="IPR009009">
    <property type="entry name" value="RlpA-like_DPBB"/>
</dbReference>